<gene>
    <name evidence="3" type="ORF">PQR62_20240</name>
</gene>
<name>A0ABW9ADA6_9BURK</name>
<dbReference type="PANTHER" id="PTHR37461:SF1">
    <property type="entry name" value="ANTI-SIGMA-K FACTOR RSKA"/>
    <property type="match status" value="1"/>
</dbReference>
<evidence type="ECO:0000256" key="1">
    <source>
        <dbReference type="SAM" id="Phobius"/>
    </source>
</evidence>
<evidence type="ECO:0000259" key="2">
    <source>
        <dbReference type="Pfam" id="PF10099"/>
    </source>
</evidence>
<dbReference type="EMBL" id="JAQQFM010000009">
    <property type="protein sequence ID" value="MFL9926616.1"/>
    <property type="molecule type" value="Genomic_DNA"/>
</dbReference>
<keyword evidence="1" id="KW-1133">Transmembrane helix</keyword>
<feature type="transmembrane region" description="Helical" evidence="1">
    <location>
        <begin position="95"/>
        <end position="116"/>
    </location>
</feature>
<organism evidence="3 4">
    <name type="scientific">Herbaspirillum lusitanum</name>
    <dbReference type="NCBI Taxonomy" id="213312"/>
    <lineage>
        <taxon>Bacteria</taxon>
        <taxon>Pseudomonadati</taxon>
        <taxon>Pseudomonadota</taxon>
        <taxon>Betaproteobacteria</taxon>
        <taxon>Burkholderiales</taxon>
        <taxon>Oxalobacteraceae</taxon>
        <taxon>Herbaspirillum</taxon>
    </lineage>
</organism>
<accession>A0ABW9ADA6</accession>
<evidence type="ECO:0000313" key="3">
    <source>
        <dbReference type="EMBL" id="MFL9926616.1"/>
    </source>
</evidence>
<dbReference type="InterPro" id="IPR018764">
    <property type="entry name" value="RskA_C"/>
</dbReference>
<dbReference type="RefSeq" id="WP_408159832.1">
    <property type="nucleotide sequence ID" value="NZ_JAQQFM010000009.1"/>
</dbReference>
<evidence type="ECO:0000313" key="4">
    <source>
        <dbReference type="Proteomes" id="UP001629246"/>
    </source>
</evidence>
<keyword evidence="4" id="KW-1185">Reference proteome</keyword>
<dbReference type="Proteomes" id="UP001629246">
    <property type="component" value="Unassembled WGS sequence"/>
</dbReference>
<feature type="domain" description="Anti-sigma K factor RskA C-terminal" evidence="2">
    <location>
        <begin position="104"/>
        <end position="230"/>
    </location>
</feature>
<keyword evidence="1" id="KW-0812">Transmembrane</keyword>
<proteinExistence type="predicted"/>
<reference evidence="3 4" key="1">
    <citation type="journal article" date="2024" name="Chem. Sci.">
        <title>Discovery of megapolipeptins by genome mining of a Burkholderiales bacteria collection.</title>
        <authorList>
            <person name="Paulo B.S."/>
            <person name="Recchia M.J.J."/>
            <person name="Lee S."/>
            <person name="Fergusson C.H."/>
            <person name="Romanowski S.B."/>
            <person name="Hernandez A."/>
            <person name="Krull N."/>
            <person name="Liu D.Y."/>
            <person name="Cavanagh H."/>
            <person name="Bos A."/>
            <person name="Gray C.A."/>
            <person name="Murphy B.T."/>
            <person name="Linington R.G."/>
            <person name="Eustaquio A.S."/>
        </authorList>
    </citation>
    <scope>NUCLEOTIDE SEQUENCE [LARGE SCALE GENOMIC DNA]</scope>
    <source>
        <strain evidence="3 4">RL21-008-BIB-A</strain>
    </source>
</reference>
<comment type="caution">
    <text evidence="3">The sequence shown here is derived from an EMBL/GenBank/DDBJ whole genome shotgun (WGS) entry which is preliminary data.</text>
</comment>
<dbReference type="Pfam" id="PF10099">
    <property type="entry name" value="RskA_C"/>
    <property type="match status" value="1"/>
</dbReference>
<sequence>MNEAEDLMQLAGEYVLGTLNFEQRQEVERRLPDEAALRAAVAHWEQRLLPLTALAEPVQPSSQLWQRIERSLPMLTPQRVREAGGWREWWNSLMFWRWLAAGSFATAVALGALVGVRMANPPATPGFMVVLVAPQDKAPGWVVQTGASGGGNDQLNLIPLATVSVPQQKSLQFWTKGNDWKGPVSLGLVKPGQSQRINLDRLPPLQADQLFEITLEPETGSPIGRPTGPILYIGRAVKLT</sequence>
<dbReference type="PANTHER" id="PTHR37461">
    <property type="entry name" value="ANTI-SIGMA-K FACTOR RSKA"/>
    <property type="match status" value="1"/>
</dbReference>
<keyword evidence="1" id="KW-0472">Membrane</keyword>
<protein>
    <submittedName>
        <fullName evidence="3">Anti-sigma factor</fullName>
    </submittedName>
</protein>
<dbReference type="InterPro" id="IPR051474">
    <property type="entry name" value="Anti-sigma-K/W_factor"/>
</dbReference>